<accession>A0AAV9HY79</accession>
<sequence length="322" mass="35380">MEERRSITLDTKPGASLKLSVYSSTPPGEYNPLSDVLVVFLNGLMLHRAAWSDAISHLIDSRTRAGKPTPTLLTYDRYGQGESEPDPTDPPGTPYGHDAGAVVSDLDQLLTQFARTEYKTPTEGPGPRLVLVCNSIGCPLARLYAASRPPDRHRIAGFIFLDSMMANTDFVSLFPDPGKHPLPEGVSPEDLRHARQKFAEYFHPSVANPERLDRRNLAEMLPHSDKPQLPPGPGGQPPRLVVIGHDWDEFAEQCEKGSLSVSKQVINAYVNPAWGAYNEGLTHLTTTTKENKVKIAKGCGHFIQKDDPVLVATEISDLLDEL</sequence>
<proteinExistence type="predicted"/>
<dbReference type="Pfam" id="PF12697">
    <property type="entry name" value="Abhydrolase_6"/>
    <property type="match status" value="1"/>
</dbReference>
<feature type="domain" description="AB hydrolase-1" evidence="2">
    <location>
        <begin position="38"/>
        <end position="312"/>
    </location>
</feature>
<dbReference type="GO" id="GO:0016787">
    <property type="term" value="F:hydrolase activity"/>
    <property type="evidence" value="ECO:0007669"/>
    <property type="project" value="UniProtKB-KW"/>
</dbReference>
<evidence type="ECO:0000259" key="2">
    <source>
        <dbReference type="Pfam" id="PF12697"/>
    </source>
</evidence>
<keyword evidence="3" id="KW-0378">Hydrolase</keyword>
<keyword evidence="4" id="KW-1185">Reference proteome</keyword>
<dbReference type="SUPFAM" id="SSF53474">
    <property type="entry name" value="alpha/beta-Hydrolases"/>
    <property type="match status" value="1"/>
</dbReference>
<reference evidence="3" key="1">
    <citation type="journal article" date="2023" name="Mol. Phylogenet. Evol.">
        <title>Genome-scale phylogeny and comparative genomics of the fungal order Sordariales.</title>
        <authorList>
            <person name="Hensen N."/>
            <person name="Bonometti L."/>
            <person name="Westerberg I."/>
            <person name="Brannstrom I.O."/>
            <person name="Guillou S."/>
            <person name="Cros-Aarteil S."/>
            <person name="Calhoun S."/>
            <person name="Haridas S."/>
            <person name="Kuo A."/>
            <person name="Mondo S."/>
            <person name="Pangilinan J."/>
            <person name="Riley R."/>
            <person name="LaButti K."/>
            <person name="Andreopoulos B."/>
            <person name="Lipzen A."/>
            <person name="Chen C."/>
            <person name="Yan M."/>
            <person name="Daum C."/>
            <person name="Ng V."/>
            <person name="Clum A."/>
            <person name="Steindorff A."/>
            <person name="Ohm R.A."/>
            <person name="Martin F."/>
            <person name="Silar P."/>
            <person name="Natvig D.O."/>
            <person name="Lalanne C."/>
            <person name="Gautier V."/>
            <person name="Ament-Velasquez S.L."/>
            <person name="Kruys A."/>
            <person name="Hutchinson M.I."/>
            <person name="Powell A.J."/>
            <person name="Barry K."/>
            <person name="Miller A.N."/>
            <person name="Grigoriev I.V."/>
            <person name="Debuchy R."/>
            <person name="Gladieux P."/>
            <person name="Hiltunen Thoren M."/>
            <person name="Johannesson H."/>
        </authorList>
    </citation>
    <scope>NUCLEOTIDE SEQUENCE</scope>
    <source>
        <strain evidence="3">PSN324</strain>
    </source>
</reference>
<dbReference type="Gene3D" id="3.40.50.1820">
    <property type="entry name" value="alpha/beta hydrolase"/>
    <property type="match status" value="1"/>
</dbReference>
<evidence type="ECO:0000256" key="1">
    <source>
        <dbReference type="SAM" id="MobiDB-lite"/>
    </source>
</evidence>
<evidence type="ECO:0000313" key="3">
    <source>
        <dbReference type="EMBL" id="KAK4465671.1"/>
    </source>
</evidence>
<dbReference type="InterPro" id="IPR029058">
    <property type="entry name" value="AB_hydrolase_fold"/>
</dbReference>
<name>A0AAV9HY79_9PEZI</name>
<comment type="caution">
    <text evidence="3">The sequence shown here is derived from an EMBL/GenBank/DDBJ whole genome shotgun (WGS) entry which is preliminary data.</text>
</comment>
<feature type="region of interest" description="Disordered" evidence="1">
    <location>
        <begin position="69"/>
        <end position="95"/>
    </location>
</feature>
<dbReference type="InterPro" id="IPR000073">
    <property type="entry name" value="AB_hydrolase_1"/>
</dbReference>
<dbReference type="Proteomes" id="UP001321749">
    <property type="component" value="Unassembled WGS sequence"/>
</dbReference>
<reference evidence="3" key="2">
    <citation type="submission" date="2023-06" db="EMBL/GenBank/DDBJ databases">
        <authorList>
            <consortium name="Lawrence Berkeley National Laboratory"/>
            <person name="Mondo S.J."/>
            <person name="Hensen N."/>
            <person name="Bonometti L."/>
            <person name="Westerberg I."/>
            <person name="Brannstrom I.O."/>
            <person name="Guillou S."/>
            <person name="Cros-Aarteil S."/>
            <person name="Calhoun S."/>
            <person name="Haridas S."/>
            <person name="Kuo A."/>
            <person name="Pangilinan J."/>
            <person name="Riley R."/>
            <person name="Labutti K."/>
            <person name="Andreopoulos B."/>
            <person name="Lipzen A."/>
            <person name="Chen C."/>
            <person name="Yanf M."/>
            <person name="Daum C."/>
            <person name="Ng V."/>
            <person name="Clum A."/>
            <person name="Steindorff A."/>
            <person name="Ohm R."/>
            <person name="Martin F."/>
            <person name="Silar P."/>
            <person name="Natvig D."/>
            <person name="Lalanne C."/>
            <person name="Gautier V."/>
            <person name="Ament-Velasquez S.L."/>
            <person name="Kruys A."/>
            <person name="Hutchinson M.I."/>
            <person name="Powell A.J."/>
            <person name="Barry K."/>
            <person name="Miller A.N."/>
            <person name="Grigoriev I.V."/>
            <person name="Debuchy R."/>
            <person name="Gladieux P."/>
            <person name="Thoren M.H."/>
            <person name="Johannesson H."/>
        </authorList>
    </citation>
    <scope>NUCLEOTIDE SEQUENCE</scope>
    <source>
        <strain evidence="3">PSN324</strain>
    </source>
</reference>
<organism evidence="3 4">
    <name type="scientific">Cladorrhinum samala</name>
    <dbReference type="NCBI Taxonomy" id="585594"/>
    <lineage>
        <taxon>Eukaryota</taxon>
        <taxon>Fungi</taxon>
        <taxon>Dikarya</taxon>
        <taxon>Ascomycota</taxon>
        <taxon>Pezizomycotina</taxon>
        <taxon>Sordariomycetes</taxon>
        <taxon>Sordariomycetidae</taxon>
        <taxon>Sordariales</taxon>
        <taxon>Podosporaceae</taxon>
        <taxon>Cladorrhinum</taxon>
    </lineage>
</organism>
<evidence type="ECO:0000313" key="4">
    <source>
        <dbReference type="Proteomes" id="UP001321749"/>
    </source>
</evidence>
<dbReference type="AlphaFoldDB" id="A0AAV9HY79"/>
<gene>
    <name evidence="3" type="ORF">QBC42DRAFT_310618</name>
</gene>
<protein>
    <submittedName>
        <fullName evidence="3">Alpha/beta hydrolase fold-1</fullName>
    </submittedName>
</protein>
<dbReference type="EMBL" id="MU864937">
    <property type="protein sequence ID" value="KAK4465671.1"/>
    <property type="molecule type" value="Genomic_DNA"/>
</dbReference>